<dbReference type="Proteomes" id="UP001055811">
    <property type="component" value="Linkage Group LG06"/>
</dbReference>
<organism evidence="1 2">
    <name type="scientific">Cichorium intybus</name>
    <name type="common">Chicory</name>
    <dbReference type="NCBI Taxonomy" id="13427"/>
    <lineage>
        <taxon>Eukaryota</taxon>
        <taxon>Viridiplantae</taxon>
        <taxon>Streptophyta</taxon>
        <taxon>Embryophyta</taxon>
        <taxon>Tracheophyta</taxon>
        <taxon>Spermatophyta</taxon>
        <taxon>Magnoliopsida</taxon>
        <taxon>eudicotyledons</taxon>
        <taxon>Gunneridae</taxon>
        <taxon>Pentapetalae</taxon>
        <taxon>asterids</taxon>
        <taxon>campanulids</taxon>
        <taxon>Asterales</taxon>
        <taxon>Asteraceae</taxon>
        <taxon>Cichorioideae</taxon>
        <taxon>Cichorieae</taxon>
        <taxon>Cichoriinae</taxon>
        <taxon>Cichorium</taxon>
    </lineage>
</organism>
<comment type="caution">
    <text evidence="1">The sequence shown here is derived from an EMBL/GenBank/DDBJ whole genome shotgun (WGS) entry which is preliminary data.</text>
</comment>
<accession>A0ACB9BQ26</accession>
<name>A0ACB9BQ26_CICIN</name>
<evidence type="ECO:0000313" key="1">
    <source>
        <dbReference type="EMBL" id="KAI3724142.1"/>
    </source>
</evidence>
<evidence type="ECO:0000313" key="2">
    <source>
        <dbReference type="Proteomes" id="UP001055811"/>
    </source>
</evidence>
<dbReference type="EMBL" id="CM042014">
    <property type="protein sequence ID" value="KAI3724142.1"/>
    <property type="molecule type" value="Genomic_DNA"/>
</dbReference>
<reference evidence="1 2" key="2">
    <citation type="journal article" date="2022" name="Mol. Ecol. Resour.">
        <title>The genomes of chicory, endive, great burdock and yacon provide insights into Asteraceae paleo-polyploidization history and plant inulin production.</title>
        <authorList>
            <person name="Fan W."/>
            <person name="Wang S."/>
            <person name="Wang H."/>
            <person name="Wang A."/>
            <person name="Jiang F."/>
            <person name="Liu H."/>
            <person name="Zhao H."/>
            <person name="Xu D."/>
            <person name="Zhang Y."/>
        </authorList>
    </citation>
    <scope>NUCLEOTIDE SEQUENCE [LARGE SCALE GENOMIC DNA]</scope>
    <source>
        <strain evidence="2">cv. Punajuju</strain>
        <tissue evidence="1">Leaves</tissue>
    </source>
</reference>
<gene>
    <name evidence="1" type="ORF">L2E82_35909</name>
</gene>
<reference evidence="2" key="1">
    <citation type="journal article" date="2022" name="Mol. Ecol. Resour.">
        <title>The genomes of chicory, endive, great burdock and yacon provide insights into Asteraceae palaeo-polyploidization history and plant inulin production.</title>
        <authorList>
            <person name="Fan W."/>
            <person name="Wang S."/>
            <person name="Wang H."/>
            <person name="Wang A."/>
            <person name="Jiang F."/>
            <person name="Liu H."/>
            <person name="Zhao H."/>
            <person name="Xu D."/>
            <person name="Zhang Y."/>
        </authorList>
    </citation>
    <scope>NUCLEOTIDE SEQUENCE [LARGE SCALE GENOMIC DNA]</scope>
    <source>
        <strain evidence="2">cv. Punajuju</strain>
    </source>
</reference>
<sequence length="101" mass="10996">MALDEKQNEAIEAAANELARRKGVLDENLKLPHELKVAEDERYILISSLVGLLAEYGILPRVTNVAALSDSIKHRGHGASGYESEILAMQILVVISTTEAI</sequence>
<proteinExistence type="predicted"/>
<protein>
    <submittedName>
        <fullName evidence="1">Uncharacterized protein</fullName>
    </submittedName>
</protein>
<keyword evidence="2" id="KW-1185">Reference proteome</keyword>